<dbReference type="InterPro" id="IPR001173">
    <property type="entry name" value="Glyco_trans_2-like"/>
</dbReference>
<feature type="domain" description="Glycosyltransferase 2-like" evidence="1">
    <location>
        <begin position="4"/>
        <end position="98"/>
    </location>
</feature>
<dbReference type="PANTHER" id="PTHR43685:SF2">
    <property type="entry name" value="GLYCOSYLTRANSFERASE 2-LIKE DOMAIN-CONTAINING PROTEIN"/>
    <property type="match status" value="1"/>
</dbReference>
<keyword evidence="3" id="KW-1185">Reference proteome</keyword>
<reference evidence="2" key="1">
    <citation type="submission" date="2021-03" db="EMBL/GenBank/DDBJ databases">
        <authorList>
            <person name="So Y."/>
        </authorList>
    </citation>
    <scope>NUCLEOTIDE SEQUENCE</scope>
    <source>
        <strain evidence="2">SG15</strain>
    </source>
</reference>
<dbReference type="EMBL" id="JAGIZA010000013">
    <property type="protein sequence ID" value="MBP0495019.1"/>
    <property type="molecule type" value="Genomic_DNA"/>
</dbReference>
<protein>
    <submittedName>
        <fullName evidence="2">Glycosyltransferase family 2 protein</fullName>
    </submittedName>
</protein>
<dbReference type="Proteomes" id="UP000677537">
    <property type="component" value="Unassembled WGS sequence"/>
</dbReference>
<dbReference type="PANTHER" id="PTHR43685">
    <property type="entry name" value="GLYCOSYLTRANSFERASE"/>
    <property type="match status" value="1"/>
</dbReference>
<evidence type="ECO:0000259" key="1">
    <source>
        <dbReference type="Pfam" id="PF00535"/>
    </source>
</evidence>
<dbReference type="CDD" id="cd00761">
    <property type="entry name" value="Glyco_tranf_GTA_type"/>
    <property type="match status" value="1"/>
</dbReference>
<accession>A0A940MX51</accession>
<dbReference type="InterPro" id="IPR050834">
    <property type="entry name" value="Glycosyltransf_2"/>
</dbReference>
<proteinExistence type="predicted"/>
<sequence>MRISVLLPCWNAAAYVGEALRSVLEQNPAPADVIAVDDGSTDATAAVLESFGSRVTVLRQPNRGVAAALNAAAARATGEALAFLDADDLWLPGKLALQGAALAGDATLDGAFGHIRNFVSPELSDAESRALSAVTALDPQPGLAKGTLLLRRTAFDRIGNFEEERRGADFIAWYARAMTLGFCWTMLPDLVCARRLHRGNMGRYDRARQHGDYLLVMKAYLDARRSRRESGA</sequence>
<dbReference type="AlphaFoldDB" id="A0A940MX51"/>
<name>A0A940MX51_9PROT</name>
<comment type="caution">
    <text evidence="2">The sequence shown here is derived from an EMBL/GenBank/DDBJ whole genome shotgun (WGS) entry which is preliminary data.</text>
</comment>
<dbReference type="InterPro" id="IPR029044">
    <property type="entry name" value="Nucleotide-diphossugar_trans"/>
</dbReference>
<dbReference type="RefSeq" id="WP_209375816.1">
    <property type="nucleotide sequence ID" value="NZ_JAGIZA010000013.1"/>
</dbReference>
<evidence type="ECO:0000313" key="2">
    <source>
        <dbReference type="EMBL" id="MBP0495019.1"/>
    </source>
</evidence>
<evidence type="ECO:0000313" key="3">
    <source>
        <dbReference type="Proteomes" id="UP000677537"/>
    </source>
</evidence>
<dbReference type="SUPFAM" id="SSF53448">
    <property type="entry name" value="Nucleotide-diphospho-sugar transferases"/>
    <property type="match status" value="1"/>
</dbReference>
<gene>
    <name evidence="2" type="ORF">J5Y10_19710</name>
</gene>
<organism evidence="2 3">
    <name type="scientific">Roseomonas indoligenes</name>
    <dbReference type="NCBI Taxonomy" id="2820811"/>
    <lineage>
        <taxon>Bacteria</taxon>
        <taxon>Pseudomonadati</taxon>
        <taxon>Pseudomonadota</taxon>
        <taxon>Alphaproteobacteria</taxon>
        <taxon>Acetobacterales</taxon>
        <taxon>Roseomonadaceae</taxon>
        <taxon>Roseomonas</taxon>
    </lineage>
</organism>
<dbReference type="Gene3D" id="3.90.550.10">
    <property type="entry name" value="Spore Coat Polysaccharide Biosynthesis Protein SpsA, Chain A"/>
    <property type="match status" value="1"/>
</dbReference>
<dbReference type="Pfam" id="PF00535">
    <property type="entry name" value="Glycos_transf_2"/>
    <property type="match status" value="1"/>
</dbReference>